<gene>
    <name evidence="5 7" type="primary">truB</name>
    <name evidence="7" type="ORF">H4K34_10615</name>
</gene>
<dbReference type="Gene3D" id="3.30.2350.10">
    <property type="entry name" value="Pseudouridine synthase"/>
    <property type="match status" value="1"/>
</dbReference>
<keyword evidence="3 5" id="KW-0819">tRNA processing</keyword>
<dbReference type="NCBIfam" id="TIGR00431">
    <property type="entry name" value="TruB"/>
    <property type="match status" value="1"/>
</dbReference>
<dbReference type="PANTHER" id="PTHR13767">
    <property type="entry name" value="TRNA-PSEUDOURIDINE SYNTHASE"/>
    <property type="match status" value="1"/>
</dbReference>
<evidence type="ECO:0000313" key="8">
    <source>
        <dbReference type="Proteomes" id="UP000516305"/>
    </source>
</evidence>
<sequence length="233" mass="25965">MIYSKTEIEEGQLLLIDKPLNWTSFDVVNKLRYALRKAYGFKKLKVGHAGTLDPLATGLLLIAVGRKTKTINDLMGMDKVYTGTFKIGATTPSYDLETEVDQQWSTDGISEVDIQSAADKFKGLIDQVPPIFSAIKQGGKKAYEMAREGEKPELKSRQVMIHDFKVDAKSFPEVDFEVKCSKGTYIRSLAHDFGAALNNGAHLTALHREAIGPYSIEDALSLDRCLEIFQKEE</sequence>
<dbReference type="HAMAP" id="MF_01080">
    <property type="entry name" value="TruB_bact"/>
    <property type="match status" value="1"/>
</dbReference>
<dbReference type="EMBL" id="CP060139">
    <property type="protein sequence ID" value="QNR22832.1"/>
    <property type="molecule type" value="Genomic_DNA"/>
</dbReference>
<dbReference type="AlphaFoldDB" id="A0A7H0VAT4"/>
<dbReference type="GO" id="GO:0003723">
    <property type="term" value="F:RNA binding"/>
    <property type="evidence" value="ECO:0007669"/>
    <property type="project" value="InterPro"/>
</dbReference>
<comment type="function">
    <text evidence="5">Responsible for synthesis of pseudouridine from uracil-55 in the psi GC loop of transfer RNAs.</text>
</comment>
<protein>
    <recommendedName>
        <fullName evidence="5">tRNA pseudouridine synthase B</fullName>
        <ecNumber evidence="5">5.4.99.25</ecNumber>
    </recommendedName>
    <alternativeName>
        <fullName evidence="5">tRNA pseudouridine(55) synthase</fullName>
        <shortName evidence="5">Psi55 synthase</shortName>
    </alternativeName>
    <alternativeName>
        <fullName evidence="5">tRNA pseudouridylate synthase</fullName>
    </alternativeName>
    <alternativeName>
        <fullName evidence="5">tRNA-uridine isomerase</fullName>
    </alternativeName>
</protein>
<dbReference type="RefSeq" id="WP_210757399.1">
    <property type="nucleotide sequence ID" value="NZ_CP060139.1"/>
</dbReference>
<evidence type="ECO:0000256" key="3">
    <source>
        <dbReference type="ARBA" id="ARBA00022694"/>
    </source>
</evidence>
<evidence type="ECO:0000256" key="1">
    <source>
        <dbReference type="ARBA" id="ARBA00000385"/>
    </source>
</evidence>
<dbReference type="EC" id="5.4.99.25" evidence="5"/>
<dbReference type="PANTHER" id="PTHR13767:SF2">
    <property type="entry name" value="PSEUDOURIDYLATE SYNTHASE TRUB1"/>
    <property type="match status" value="1"/>
</dbReference>
<dbReference type="SUPFAM" id="SSF55120">
    <property type="entry name" value="Pseudouridine synthase"/>
    <property type="match status" value="1"/>
</dbReference>
<evidence type="ECO:0000259" key="6">
    <source>
        <dbReference type="Pfam" id="PF01509"/>
    </source>
</evidence>
<dbReference type="KEGG" id="chyd:H4K34_10615"/>
<feature type="domain" description="Pseudouridine synthase II N-terminal" evidence="6">
    <location>
        <begin position="38"/>
        <end position="186"/>
    </location>
</feature>
<comment type="similarity">
    <text evidence="2 5">Belongs to the pseudouridine synthase TruB family. Type 1 subfamily.</text>
</comment>
<name>A0A7H0VAT4_9FLAO</name>
<evidence type="ECO:0000256" key="4">
    <source>
        <dbReference type="ARBA" id="ARBA00023235"/>
    </source>
</evidence>
<dbReference type="GO" id="GO:1990481">
    <property type="term" value="P:mRNA pseudouridine synthesis"/>
    <property type="evidence" value="ECO:0007669"/>
    <property type="project" value="TreeGrafter"/>
</dbReference>
<dbReference type="InterPro" id="IPR020103">
    <property type="entry name" value="PsdUridine_synth_cat_dom_sf"/>
</dbReference>
<dbReference type="InterPro" id="IPR002501">
    <property type="entry name" value="PsdUridine_synth_N"/>
</dbReference>
<dbReference type="Proteomes" id="UP000516305">
    <property type="component" value="Chromosome"/>
</dbReference>
<evidence type="ECO:0000313" key="7">
    <source>
        <dbReference type="EMBL" id="QNR22832.1"/>
    </source>
</evidence>
<organism evidence="7 8">
    <name type="scientific">Croceimicrobium hydrocarbonivorans</name>
    <dbReference type="NCBI Taxonomy" id="2761580"/>
    <lineage>
        <taxon>Bacteria</taxon>
        <taxon>Pseudomonadati</taxon>
        <taxon>Bacteroidota</taxon>
        <taxon>Flavobacteriia</taxon>
        <taxon>Flavobacteriales</taxon>
        <taxon>Owenweeksiaceae</taxon>
        <taxon>Croceimicrobium</taxon>
    </lineage>
</organism>
<evidence type="ECO:0000256" key="5">
    <source>
        <dbReference type="HAMAP-Rule" id="MF_01080"/>
    </source>
</evidence>
<dbReference type="InterPro" id="IPR014780">
    <property type="entry name" value="tRNA_psdUridine_synth_TruB"/>
</dbReference>
<reference evidence="7 8" key="1">
    <citation type="submission" date="2020-08" db="EMBL/GenBank/DDBJ databases">
        <title>Croceimicrobium hydrocarbonivorans gen. nov., sp. nov., a novel marine bacterium isolated from a bacterial consortium that degrades polyethylene terephthalate.</title>
        <authorList>
            <person name="Liu R."/>
        </authorList>
    </citation>
    <scope>NUCLEOTIDE SEQUENCE [LARGE SCALE GENOMIC DNA]</scope>
    <source>
        <strain evidence="7 8">A20-9</strain>
    </source>
</reference>
<dbReference type="GO" id="GO:0031119">
    <property type="term" value="P:tRNA pseudouridine synthesis"/>
    <property type="evidence" value="ECO:0007669"/>
    <property type="project" value="UniProtKB-UniRule"/>
</dbReference>
<dbReference type="CDD" id="cd02573">
    <property type="entry name" value="PseudoU_synth_EcTruB"/>
    <property type="match status" value="1"/>
</dbReference>
<dbReference type="GO" id="GO:0160148">
    <property type="term" value="F:tRNA pseudouridine(55) synthase activity"/>
    <property type="evidence" value="ECO:0007669"/>
    <property type="project" value="UniProtKB-EC"/>
</dbReference>
<keyword evidence="4 5" id="KW-0413">Isomerase</keyword>
<comment type="catalytic activity">
    <reaction evidence="1 5">
        <text>uridine(55) in tRNA = pseudouridine(55) in tRNA</text>
        <dbReference type="Rhea" id="RHEA:42532"/>
        <dbReference type="Rhea" id="RHEA-COMP:10101"/>
        <dbReference type="Rhea" id="RHEA-COMP:10102"/>
        <dbReference type="ChEBI" id="CHEBI:65314"/>
        <dbReference type="ChEBI" id="CHEBI:65315"/>
        <dbReference type="EC" id="5.4.99.25"/>
    </reaction>
</comment>
<proteinExistence type="inferred from homology"/>
<evidence type="ECO:0000256" key="2">
    <source>
        <dbReference type="ARBA" id="ARBA00005642"/>
    </source>
</evidence>
<dbReference type="Pfam" id="PF01509">
    <property type="entry name" value="TruB_N"/>
    <property type="match status" value="1"/>
</dbReference>
<keyword evidence="8" id="KW-1185">Reference proteome</keyword>
<feature type="active site" description="Nucleophile" evidence="5">
    <location>
        <position position="53"/>
    </location>
</feature>
<accession>A0A7H0VAT4</accession>